<feature type="compositionally biased region" description="Low complexity" evidence="2">
    <location>
        <begin position="451"/>
        <end position="463"/>
    </location>
</feature>
<feature type="region of interest" description="Disordered" evidence="2">
    <location>
        <begin position="447"/>
        <end position="489"/>
    </location>
</feature>
<dbReference type="GO" id="GO:0006357">
    <property type="term" value="P:regulation of transcription by RNA polymerase II"/>
    <property type="evidence" value="ECO:0000318"/>
    <property type="project" value="GO_Central"/>
</dbReference>
<dbReference type="OrthoDB" id="550309at2759"/>
<dbReference type="Gene3D" id="1.20.930.10">
    <property type="entry name" value="Conserved domain common to transcription factors TFIIS, elongin A, CRSP70"/>
    <property type="match status" value="1"/>
</dbReference>
<organism evidence="3 4">
    <name type="scientific">Pristionchus pacificus</name>
    <name type="common">Parasitic nematode worm</name>
    <dbReference type="NCBI Taxonomy" id="54126"/>
    <lineage>
        <taxon>Eukaryota</taxon>
        <taxon>Metazoa</taxon>
        <taxon>Ecdysozoa</taxon>
        <taxon>Nematoda</taxon>
        <taxon>Chromadorea</taxon>
        <taxon>Rhabditida</taxon>
        <taxon>Rhabditina</taxon>
        <taxon>Diplogasteromorpha</taxon>
        <taxon>Diplogasteroidea</taxon>
        <taxon>Neodiplogasteridae</taxon>
        <taxon>Pristionchus</taxon>
    </lineage>
</organism>
<evidence type="ECO:0000256" key="2">
    <source>
        <dbReference type="SAM" id="MobiDB-lite"/>
    </source>
</evidence>
<feature type="compositionally biased region" description="Polar residues" evidence="2">
    <location>
        <begin position="221"/>
        <end position="231"/>
    </location>
</feature>
<dbReference type="AlphaFoldDB" id="A0A2A6CWR3"/>
<dbReference type="SUPFAM" id="SSF47676">
    <property type="entry name" value="Conserved domain common to transcription factors TFIIS, elongin A, CRSP70"/>
    <property type="match status" value="1"/>
</dbReference>
<dbReference type="GO" id="GO:0016592">
    <property type="term" value="C:mediator complex"/>
    <property type="evidence" value="ECO:0000318"/>
    <property type="project" value="GO_Central"/>
</dbReference>
<name>A0A2A6CWR3_PRIPA</name>
<gene>
    <name evidence="3" type="primary">WBGene00111961</name>
</gene>
<sequence length="665" mass="69612">MSCCACEPMREREVGGVSERGGGEGYISLSTRARAPDEWLSCGVRLMVACAVATSAAHPSSSVVGGGERRAPVASPEVSRAALAPPKAATMAVTPAATIEQLKQQLSTAITNKDEVKATLAIEQFERVNLTRETLETTRVGLFVNNARKQLADLWPGLAKRCRGLIKAWQKLVEPTTNSSSASTSRNGTPSLVSPAVGGGRRLTPHTPASRRITPGIASERASNLSPSANGSYAPKGSSLLSPGLGMHKSHSVGFDLKDENGGAGGGGARNGKRKQDEPGEQYMPGTAPSSIKRAKTTASGLNAAGALTSPAPPATPSLIETRRAAVQSTSDLVAQLTSNLPFRGFEDAAKAHEEKVKREAEDQQLAAALANGGEPAQSPYVFDKKRKYERKKPLGSTPSSAALASQAQASSSTSSTTTVRIVTPPAEGGKGGLVLKLSLSRTTTDTGSLAQQAATPAAAAAPGLQDSKREEKERRKREKKEAALRASKSAPVLAALADEARASTSASASGTSSATAAWLQSQQAAQMTSSSSAASSMDGGGEKKKEKVRWVVWQKIDWFAMVPSIAELQARVSKDTERRKLLAGMKDAEKAYTLHVGDGRVILALPYIEIEDKPDFLKFNYPDPGRFYAEENFIGGLMERPVHPAPPTPAAAAAGSSTVAAVQK</sequence>
<dbReference type="Pfam" id="PF08711">
    <property type="entry name" value="Med26"/>
    <property type="match status" value="1"/>
</dbReference>
<dbReference type="InterPro" id="IPR035441">
    <property type="entry name" value="TFIIS/LEDGF_dom_sf"/>
</dbReference>
<evidence type="ECO:0000256" key="1">
    <source>
        <dbReference type="PROSITE-ProRule" id="PRU00649"/>
    </source>
</evidence>
<comment type="subcellular location">
    <subcellularLocation>
        <location evidence="1">Nucleus</location>
    </subcellularLocation>
</comment>
<feature type="region of interest" description="Disordered" evidence="2">
    <location>
        <begin position="370"/>
        <end position="433"/>
    </location>
</feature>
<dbReference type="GO" id="GO:0070847">
    <property type="term" value="C:core mediator complex"/>
    <property type="evidence" value="ECO:0000318"/>
    <property type="project" value="GO_Central"/>
</dbReference>
<proteinExistence type="predicted"/>
<dbReference type="PANTHER" id="PTHR15201">
    <property type="entry name" value="CRSP70"/>
    <property type="match status" value="1"/>
</dbReference>
<feature type="compositionally biased region" description="Basic and acidic residues" evidence="2">
    <location>
        <begin position="467"/>
        <end position="484"/>
    </location>
</feature>
<reference evidence="3" key="2">
    <citation type="submission" date="2022-06" db="UniProtKB">
        <authorList>
            <consortium name="EnsemblMetazoa"/>
        </authorList>
    </citation>
    <scope>IDENTIFICATION</scope>
    <source>
        <strain evidence="3">PS312</strain>
    </source>
</reference>
<dbReference type="GO" id="GO:0010628">
    <property type="term" value="P:positive regulation of gene expression"/>
    <property type="evidence" value="ECO:0000318"/>
    <property type="project" value="GO_Central"/>
</dbReference>
<accession>A0A8R1UEE1</accession>
<dbReference type="InterPro" id="IPR042376">
    <property type="entry name" value="MED26"/>
</dbReference>
<feature type="compositionally biased region" description="Low complexity" evidence="2">
    <location>
        <begin position="651"/>
        <end position="665"/>
    </location>
</feature>
<dbReference type="InterPro" id="IPR017923">
    <property type="entry name" value="TFIIS_N"/>
</dbReference>
<evidence type="ECO:0000313" key="3">
    <source>
        <dbReference type="EnsemblMetazoa" id="PPA22407.1"/>
    </source>
</evidence>
<keyword evidence="4" id="KW-1185">Reference proteome</keyword>
<dbReference type="GO" id="GO:0003712">
    <property type="term" value="F:transcription coregulator activity"/>
    <property type="evidence" value="ECO:0000318"/>
    <property type="project" value="GO_Central"/>
</dbReference>
<dbReference type="PROSITE" id="PS51319">
    <property type="entry name" value="TFIIS_N"/>
    <property type="match status" value="1"/>
</dbReference>
<keyword evidence="1" id="KW-0539">Nucleus</keyword>
<protein>
    <submittedName>
        <fullName evidence="3">Mdt-26</fullName>
    </submittedName>
</protein>
<feature type="compositionally biased region" description="Low complexity" evidence="2">
    <location>
        <begin position="397"/>
        <end position="419"/>
    </location>
</feature>
<dbReference type="Proteomes" id="UP000005239">
    <property type="component" value="Unassembled WGS sequence"/>
</dbReference>
<dbReference type="PANTHER" id="PTHR15201:SF1">
    <property type="entry name" value="MEDIATOR OF RNA POLYMERASE II TRANSCRIPTION SUBUNIT 26"/>
    <property type="match status" value="1"/>
</dbReference>
<feature type="region of interest" description="Disordered" evidence="2">
    <location>
        <begin position="645"/>
        <end position="665"/>
    </location>
</feature>
<dbReference type="EnsemblMetazoa" id="PPA22407.1">
    <property type="protein sequence ID" value="PPA22407.1"/>
    <property type="gene ID" value="WBGene00111961"/>
</dbReference>
<accession>A0A2A6CWR3</accession>
<reference evidence="4" key="1">
    <citation type="journal article" date="2008" name="Nat. Genet.">
        <title>The Pristionchus pacificus genome provides a unique perspective on nematode lifestyle and parasitism.</title>
        <authorList>
            <person name="Dieterich C."/>
            <person name="Clifton S.W."/>
            <person name="Schuster L.N."/>
            <person name="Chinwalla A."/>
            <person name="Delehaunty K."/>
            <person name="Dinkelacker I."/>
            <person name="Fulton L."/>
            <person name="Fulton R."/>
            <person name="Godfrey J."/>
            <person name="Minx P."/>
            <person name="Mitreva M."/>
            <person name="Roeseler W."/>
            <person name="Tian H."/>
            <person name="Witte H."/>
            <person name="Yang S.P."/>
            <person name="Wilson R.K."/>
            <person name="Sommer R.J."/>
        </authorList>
    </citation>
    <scope>NUCLEOTIDE SEQUENCE [LARGE SCALE GENOMIC DNA]</scope>
    <source>
        <strain evidence="4">PS312</strain>
    </source>
</reference>
<evidence type="ECO:0000313" key="4">
    <source>
        <dbReference type="Proteomes" id="UP000005239"/>
    </source>
</evidence>
<feature type="compositionally biased region" description="Low complexity" evidence="2">
    <location>
        <begin position="175"/>
        <end position="191"/>
    </location>
</feature>
<feature type="region of interest" description="Disordered" evidence="2">
    <location>
        <begin position="174"/>
        <end position="295"/>
    </location>
</feature>